<dbReference type="InterPro" id="IPR046047">
    <property type="entry name" value="DUF6005"/>
</dbReference>
<accession>A0A931HYF4</accession>
<evidence type="ECO:0000313" key="3">
    <source>
        <dbReference type="Proteomes" id="UP000631694"/>
    </source>
</evidence>
<dbReference type="InterPro" id="IPR036736">
    <property type="entry name" value="ACP-like_sf"/>
</dbReference>
<dbReference type="PROSITE" id="PS50075">
    <property type="entry name" value="CARRIER"/>
    <property type="match status" value="1"/>
</dbReference>
<protein>
    <submittedName>
        <fullName evidence="2">Phosphopantetheine-binding protein</fullName>
    </submittedName>
</protein>
<dbReference type="RefSeq" id="WP_197309564.1">
    <property type="nucleotide sequence ID" value="NZ_JADZLT010000037.1"/>
</dbReference>
<dbReference type="InterPro" id="IPR009081">
    <property type="entry name" value="PP-bd_ACP"/>
</dbReference>
<feature type="domain" description="Carrier" evidence="1">
    <location>
        <begin position="1"/>
        <end position="84"/>
    </location>
</feature>
<dbReference type="SUPFAM" id="SSF47336">
    <property type="entry name" value="ACP-like"/>
    <property type="match status" value="1"/>
</dbReference>
<dbReference type="Proteomes" id="UP000631694">
    <property type="component" value="Unassembled WGS sequence"/>
</dbReference>
<name>A0A931HYF4_9HYPH</name>
<proteinExistence type="predicted"/>
<sequence>MSTTLDAAIAAIRGVLAGAMAHPHLAAFGPDARMEDDLRLDSVLRLQLLLELELQAGLAAPEAAISSTEIETVADLARLLVGEAAPAAPAPSEDDDYVGVHGELDYDIKIHCVVSCLCDALKQAGVDHRPFHLAVPDAAFAVTSAWRLAYHAAAVDHAPLFHWFTRLHGVQVEDWYDRAASKAENIARLDAVLALRSPTTSVMVMLDMFHLPERENKFNQDPFPHYLLLETTADPAFWLVRDVDYRWEGPIARDRLVHAISRPTVAGGYRFDRATARDPNPEDLAAFVRAVVPFGVNPLVEALKLIVEAHLAGRDGVRLEDLESALAELPILIIRKYGYEHGLAWFWRALKLPAREFDRWCDEIEALVAGLKGFHFAALKLARGATPEVVADIRTRLADLDAREHAIKRRLGEVFELWAAATLPGAEVIRFRRAS</sequence>
<dbReference type="Gene3D" id="1.10.1200.10">
    <property type="entry name" value="ACP-like"/>
    <property type="match status" value="1"/>
</dbReference>
<dbReference type="Pfam" id="PF19468">
    <property type="entry name" value="DUF6005"/>
    <property type="match status" value="1"/>
</dbReference>
<reference evidence="2" key="1">
    <citation type="submission" date="2020-12" db="EMBL/GenBank/DDBJ databases">
        <title>Methylobrevis albus sp. nov., isolated from fresh water lack sediment.</title>
        <authorList>
            <person name="Zou Q."/>
        </authorList>
    </citation>
    <scope>NUCLEOTIDE SEQUENCE</scope>
    <source>
        <strain evidence="2">L22</strain>
    </source>
</reference>
<keyword evidence="3" id="KW-1185">Reference proteome</keyword>
<gene>
    <name evidence="2" type="ORF">I5731_01370</name>
</gene>
<organism evidence="2 3">
    <name type="scientific">Methylobrevis albus</name>
    <dbReference type="NCBI Taxonomy" id="2793297"/>
    <lineage>
        <taxon>Bacteria</taxon>
        <taxon>Pseudomonadati</taxon>
        <taxon>Pseudomonadota</taxon>
        <taxon>Alphaproteobacteria</taxon>
        <taxon>Hyphomicrobiales</taxon>
        <taxon>Pleomorphomonadaceae</taxon>
        <taxon>Methylobrevis</taxon>
    </lineage>
</organism>
<comment type="caution">
    <text evidence="2">The sequence shown here is derived from an EMBL/GenBank/DDBJ whole genome shotgun (WGS) entry which is preliminary data.</text>
</comment>
<evidence type="ECO:0000313" key="2">
    <source>
        <dbReference type="EMBL" id="MBH0236460.1"/>
    </source>
</evidence>
<dbReference type="EMBL" id="JADZLT010000037">
    <property type="protein sequence ID" value="MBH0236460.1"/>
    <property type="molecule type" value="Genomic_DNA"/>
</dbReference>
<dbReference type="AlphaFoldDB" id="A0A931HYF4"/>
<evidence type="ECO:0000259" key="1">
    <source>
        <dbReference type="PROSITE" id="PS50075"/>
    </source>
</evidence>